<name>A0AAF0ZZE1_SOLVR</name>
<dbReference type="AlphaFoldDB" id="A0AAF0ZZE1"/>
<evidence type="ECO:0000313" key="2">
    <source>
        <dbReference type="Proteomes" id="UP001234989"/>
    </source>
</evidence>
<proteinExistence type="predicted"/>
<feature type="non-terminal residue" evidence="1">
    <location>
        <position position="104"/>
    </location>
</feature>
<dbReference type="EMBL" id="CP133622">
    <property type="protein sequence ID" value="WMV54875.1"/>
    <property type="molecule type" value="Genomic_DNA"/>
</dbReference>
<keyword evidence="2" id="KW-1185">Reference proteome</keyword>
<evidence type="ECO:0000313" key="1">
    <source>
        <dbReference type="EMBL" id="WMV54875.1"/>
    </source>
</evidence>
<reference evidence="1" key="1">
    <citation type="submission" date="2023-08" db="EMBL/GenBank/DDBJ databases">
        <title>A de novo genome assembly of Solanum verrucosum Schlechtendal, a Mexican diploid species geographically isolated from the other diploid A-genome species in potato relatives.</title>
        <authorList>
            <person name="Hosaka K."/>
        </authorList>
    </citation>
    <scope>NUCLEOTIDE SEQUENCE</scope>
    <source>
        <tissue evidence="1">Young leaves</tissue>
    </source>
</reference>
<accession>A0AAF0ZZE1</accession>
<gene>
    <name evidence="1" type="ORF">MTR67_048260</name>
</gene>
<dbReference type="Proteomes" id="UP001234989">
    <property type="component" value="Chromosome 11"/>
</dbReference>
<sequence length="104" mass="11450">MVFRVNVSQATSSRVLFIGDMNTRINPRRVEEDIVHEGVPPQGGQVPLGNQGNEVSVVPPDMTNEEIRMAFLTHARAMTAQLNRDVGPRVNANEGTVASRLRDL</sequence>
<organism evidence="1 2">
    <name type="scientific">Solanum verrucosum</name>
    <dbReference type="NCBI Taxonomy" id="315347"/>
    <lineage>
        <taxon>Eukaryota</taxon>
        <taxon>Viridiplantae</taxon>
        <taxon>Streptophyta</taxon>
        <taxon>Embryophyta</taxon>
        <taxon>Tracheophyta</taxon>
        <taxon>Spermatophyta</taxon>
        <taxon>Magnoliopsida</taxon>
        <taxon>eudicotyledons</taxon>
        <taxon>Gunneridae</taxon>
        <taxon>Pentapetalae</taxon>
        <taxon>asterids</taxon>
        <taxon>lamiids</taxon>
        <taxon>Solanales</taxon>
        <taxon>Solanaceae</taxon>
        <taxon>Solanoideae</taxon>
        <taxon>Solaneae</taxon>
        <taxon>Solanum</taxon>
    </lineage>
</organism>
<protein>
    <submittedName>
        <fullName evidence="1">Uncharacterized protein</fullName>
    </submittedName>
</protein>